<dbReference type="EMBL" id="JBHVZQ010000063">
    <property type="protein sequence ID" value="MFF1278626.1"/>
    <property type="molecule type" value="Genomic_DNA"/>
</dbReference>
<feature type="transmembrane region" description="Helical" evidence="1">
    <location>
        <begin position="6"/>
        <end position="23"/>
    </location>
</feature>
<keyword evidence="1" id="KW-0812">Transmembrane</keyword>
<evidence type="ECO:0008006" key="4">
    <source>
        <dbReference type="Google" id="ProtNLM"/>
    </source>
</evidence>
<keyword evidence="3" id="KW-1185">Reference proteome</keyword>
<dbReference type="RefSeq" id="WP_388241308.1">
    <property type="nucleotide sequence ID" value="NZ_JBHVZQ010000063.1"/>
</dbReference>
<evidence type="ECO:0000313" key="3">
    <source>
        <dbReference type="Proteomes" id="UP001601627"/>
    </source>
</evidence>
<organism evidence="2 3">
    <name type="scientific">Streptomyces marokkonensis</name>
    <dbReference type="NCBI Taxonomy" id="324855"/>
    <lineage>
        <taxon>Bacteria</taxon>
        <taxon>Bacillati</taxon>
        <taxon>Actinomycetota</taxon>
        <taxon>Actinomycetes</taxon>
        <taxon>Kitasatosporales</taxon>
        <taxon>Streptomycetaceae</taxon>
        <taxon>Streptomyces</taxon>
    </lineage>
</organism>
<evidence type="ECO:0000313" key="2">
    <source>
        <dbReference type="EMBL" id="MFF1278626.1"/>
    </source>
</evidence>
<accession>A0ABW6QHD0</accession>
<evidence type="ECO:0000256" key="1">
    <source>
        <dbReference type="SAM" id="Phobius"/>
    </source>
</evidence>
<gene>
    <name evidence="2" type="ORF">ACFVZC_35470</name>
</gene>
<protein>
    <recommendedName>
        <fullName evidence="4">Secreted protein</fullName>
    </recommendedName>
</protein>
<comment type="caution">
    <text evidence="2">The sequence shown here is derived from an EMBL/GenBank/DDBJ whole genome shotgun (WGS) entry which is preliminary data.</text>
</comment>
<proteinExistence type="predicted"/>
<sequence>MDLGSVIIAVAGVAGTLGGSLLTQRASERAKRREIELVRDHEEVRDNLLLRRTCYVELNRDARQFTTALSQFLHVMQERRAEETDRAALDEAKRAHRDTYSQAQMIAPDDVLVSASEVNKALNTVYGQVKRLEREAPGPEEMMAAAFRAQAEVWDLLRAMRSVMRHDLGVTSVSDDASVHLPTQLAGPQSRR</sequence>
<reference evidence="2 3" key="1">
    <citation type="submission" date="2024-09" db="EMBL/GenBank/DDBJ databases">
        <title>The Natural Products Discovery Center: Release of the First 8490 Sequenced Strains for Exploring Actinobacteria Biosynthetic Diversity.</title>
        <authorList>
            <person name="Kalkreuter E."/>
            <person name="Kautsar S.A."/>
            <person name="Yang D."/>
            <person name="Bader C.D."/>
            <person name="Teijaro C.N."/>
            <person name="Fluegel L."/>
            <person name="Davis C.M."/>
            <person name="Simpson J.R."/>
            <person name="Lauterbach L."/>
            <person name="Steele A.D."/>
            <person name="Gui C."/>
            <person name="Meng S."/>
            <person name="Li G."/>
            <person name="Viehrig K."/>
            <person name="Ye F."/>
            <person name="Su P."/>
            <person name="Kiefer A.F."/>
            <person name="Nichols A."/>
            <person name="Cepeda A.J."/>
            <person name="Yan W."/>
            <person name="Fan B."/>
            <person name="Jiang Y."/>
            <person name="Adhikari A."/>
            <person name="Zheng C.-J."/>
            <person name="Schuster L."/>
            <person name="Cowan T.M."/>
            <person name="Smanski M.J."/>
            <person name="Chevrette M.G."/>
            <person name="De Carvalho L.P.S."/>
            <person name="Shen B."/>
        </authorList>
    </citation>
    <scope>NUCLEOTIDE SEQUENCE [LARGE SCALE GENOMIC DNA]</scope>
    <source>
        <strain evidence="2 3">NPDC058328</strain>
    </source>
</reference>
<keyword evidence="1" id="KW-1133">Transmembrane helix</keyword>
<keyword evidence="1" id="KW-0472">Membrane</keyword>
<name>A0ABW6QHD0_9ACTN</name>
<dbReference type="Proteomes" id="UP001601627">
    <property type="component" value="Unassembled WGS sequence"/>
</dbReference>